<dbReference type="AlphaFoldDB" id="A0A0F9I5C5"/>
<keyword evidence="4" id="KW-0548">Nucleotidyltransferase</keyword>
<evidence type="ECO:0000256" key="8">
    <source>
        <dbReference type="ARBA" id="ARBA00049244"/>
    </source>
</evidence>
<dbReference type="InterPro" id="IPR043502">
    <property type="entry name" value="DNA/RNA_pol_sf"/>
</dbReference>
<dbReference type="EC" id="2.7.7.7" evidence="2"/>
<dbReference type="SUPFAM" id="SSF56672">
    <property type="entry name" value="DNA/RNA polymerases"/>
    <property type="match status" value="1"/>
</dbReference>
<dbReference type="Gene3D" id="3.90.1600.10">
    <property type="entry name" value="Palm domain of DNA polymerase"/>
    <property type="match status" value="2"/>
</dbReference>
<protein>
    <recommendedName>
        <fullName evidence="2">DNA-directed DNA polymerase</fullName>
        <ecNumber evidence="2">2.7.7.7</ecNumber>
    </recommendedName>
</protein>
<evidence type="ECO:0000256" key="1">
    <source>
        <dbReference type="ARBA" id="ARBA00005755"/>
    </source>
</evidence>
<dbReference type="InterPro" id="IPR017964">
    <property type="entry name" value="DNA-dir_DNA_pol_B_CS"/>
</dbReference>
<dbReference type="Gene3D" id="1.10.287.690">
    <property type="entry name" value="Helix hairpin bin"/>
    <property type="match status" value="1"/>
</dbReference>
<evidence type="ECO:0000256" key="5">
    <source>
        <dbReference type="ARBA" id="ARBA00022705"/>
    </source>
</evidence>
<keyword evidence="7" id="KW-0238">DNA-binding</keyword>
<accession>A0A0F9I5C5</accession>
<dbReference type="InterPro" id="IPR004868">
    <property type="entry name" value="DNA-dir_DNA_pol_B_mt/vir"/>
</dbReference>
<dbReference type="PANTHER" id="PTHR33568">
    <property type="entry name" value="DNA POLYMERASE"/>
    <property type="match status" value="1"/>
</dbReference>
<evidence type="ECO:0000256" key="7">
    <source>
        <dbReference type="ARBA" id="ARBA00023125"/>
    </source>
</evidence>
<evidence type="ECO:0000256" key="6">
    <source>
        <dbReference type="ARBA" id="ARBA00022932"/>
    </source>
</evidence>
<gene>
    <name evidence="10" type="ORF">LCGC14_1622240</name>
</gene>
<evidence type="ECO:0000256" key="3">
    <source>
        <dbReference type="ARBA" id="ARBA00022679"/>
    </source>
</evidence>
<evidence type="ECO:0000259" key="9">
    <source>
        <dbReference type="Pfam" id="PF03175"/>
    </source>
</evidence>
<organism evidence="10">
    <name type="scientific">marine sediment metagenome</name>
    <dbReference type="NCBI Taxonomy" id="412755"/>
    <lineage>
        <taxon>unclassified sequences</taxon>
        <taxon>metagenomes</taxon>
        <taxon>ecological metagenomes</taxon>
    </lineage>
</organism>
<dbReference type="InterPro" id="IPR023211">
    <property type="entry name" value="DNA_pol_palm_dom_sf"/>
</dbReference>
<dbReference type="EMBL" id="LAZR01013270">
    <property type="protein sequence ID" value="KKM22737.1"/>
    <property type="molecule type" value="Genomic_DNA"/>
</dbReference>
<evidence type="ECO:0000256" key="4">
    <source>
        <dbReference type="ARBA" id="ARBA00022695"/>
    </source>
</evidence>
<dbReference type="InterPro" id="IPR012337">
    <property type="entry name" value="RNaseH-like_sf"/>
</dbReference>
<name>A0A0F9I5C5_9ZZZZ</name>
<keyword evidence="5" id="KW-0235">DNA replication</keyword>
<dbReference type="GO" id="GO:0003887">
    <property type="term" value="F:DNA-directed DNA polymerase activity"/>
    <property type="evidence" value="ECO:0007669"/>
    <property type="project" value="UniProtKB-KW"/>
</dbReference>
<keyword evidence="6" id="KW-0239">DNA-directed DNA polymerase</keyword>
<dbReference type="Pfam" id="PF03175">
    <property type="entry name" value="DNA_pol_B_2"/>
    <property type="match status" value="1"/>
</dbReference>
<comment type="caution">
    <text evidence="10">The sequence shown here is derived from an EMBL/GenBank/DDBJ whole genome shotgun (WGS) entry which is preliminary data.</text>
</comment>
<dbReference type="GO" id="GO:0003677">
    <property type="term" value="F:DNA binding"/>
    <property type="evidence" value="ECO:0007669"/>
    <property type="project" value="UniProtKB-KW"/>
</dbReference>
<proteinExistence type="inferred from homology"/>
<dbReference type="PROSITE" id="PS00116">
    <property type="entry name" value="DNA_POLYMERASE_B"/>
    <property type="match status" value="1"/>
</dbReference>
<comment type="catalytic activity">
    <reaction evidence="8">
        <text>DNA(n) + a 2'-deoxyribonucleoside 5'-triphosphate = DNA(n+1) + diphosphate</text>
        <dbReference type="Rhea" id="RHEA:22508"/>
        <dbReference type="Rhea" id="RHEA-COMP:17339"/>
        <dbReference type="Rhea" id="RHEA-COMP:17340"/>
        <dbReference type="ChEBI" id="CHEBI:33019"/>
        <dbReference type="ChEBI" id="CHEBI:61560"/>
        <dbReference type="ChEBI" id="CHEBI:173112"/>
        <dbReference type="EC" id="2.7.7.7"/>
    </reaction>
</comment>
<feature type="domain" description="DNA-directed DNA polymerase family B mitochondria/virus" evidence="9">
    <location>
        <begin position="120"/>
        <end position="342"/>
    </location>
</feature>
<dbReference type="SUPFAM" id="SSF53098">
    <property type="entry name" value="Ribonuclease H-like"/>
    <property type="match status" value="1"/>
</dbReference>
<dbReference type="PRINTS" id="PR00106">
    <property type="entry name" value="DNAPOLB"/>
</dbReference>
<keyword evidence="3" id="KW-0808">Transferase</keyword>
<evidence type="ECO:0000256" key="2">
    <source>
        <dbReference type="ARBA" id="ARBA00012417"/>
    </source>
</evidence>
<sequence>MAKKKLELYLDTEDNSKGKFLLGVLYDGKKFEHCYDRKSMRKLILGYSPCIVWAHNATYDIGNIFDYKELDFKYVRSRFIKADYRKNGKSIRFYDTLNLHNGSIKEIGNFLGLRKLRMSKKSLLRYCKRDTEIVYRFVEEIKKLCREIKIDFSHTQASLAWKAFRQNCKIDFSIPGGINKVARQGYYGGRVEIFKYGERDGNFYEYDINSMYPSVMRNLRIPLGKIRKKKSINWKYDEGIAKVRIESDMKIPILPYRLDTGTCYPNGIFSGIWTINELRYFLRCGGRIKNVFWSFTSQKVNTSIFNHFVDRFYAKKKNEKNPIKKLFYKIHLNSLYGKFGFSGEISNLKNLKWGEEFGGEIFLSKTGNIYGLENAEITTNYQNSIIAGYITSAARIKLHETMAKYSDEICYCDTDSIISDSPLNLGISDSLGSWKFEGRYKTANFILPKTYRLGNRRKNKFRAKGFKTRTFEIFKELERTNRITIERPWKLRQALRMNKRINYWHKERREIMSFYDKRYVHDATRRK</sequence>
<dbReference type="InterPro" id="IPR006172">
    <property type="entry name" value="DNA-dir_DNA_pol_B"/>
</dbReference>
<dbReference type="GO" id="GO:0000166">
    <property type="term" value="F:nucleotide binding"/>
    <property type="evidence" value="ECO:0007669"/>
    <property type="project" value="InterPro"/>
</dbReference>
<reference evidence="10" key="1">
    <citation type="journal article" date="2015" name="Nature">
        <title>Complex archaea that bridge the gap between prokaryotes and eukaryotes.</title>
        <authorList>
            <person name="Spang A."/>
            <person name="Saw J.H."/>
            <person name="Jorgensen S.L."/>
            <person name="Zaremba-Niedzwiedzka K."/>
            <person name="Martijn J."/>
            <person name="Lind A.E."/>
            <person name="van Eijk R."/>
            <person name="Schleper C."/>
            <person name="Guy L."/>
            <person name="Ettema T.J."/>
        </authorList>
    </citation>
    <scope>NUCLEOTIDE SEQUENCE</scope>
</reference>
<comment type="similarity">
    <text evidence="1">Belongs to the DNA polymerase type-B family.</text>
</comment>
<dbReference type="GO" id="GO:0006260">
    <property type="term" value="P:DNA replication"/>
    <property type="evidence" value="ECO:0007669"/>
    <property type="project" value="UniProtKB-KW"/>
</dbReference>
<dbReference type="PANTHER" id="PTHR33568:SF3">
    <property type="entry name" value="DNA-DIRECTED DNA POLYMERASE"/>
    <property type="match status" value="1"/>
</dbReference>
<evidence type="ECO:0000313" key="10">
    <source>
        <dbReference type="EMBL" id="KKM22737.1"/>
    </source>
</evidence>